<dbReference type="InterPro" id="IPR023753">
    <property type="entry name" value="FAD/NAD-binding_dom"/>
</dbReference>
<dbReference type="PRINTS" id="PR00368">
    <property type="entry name" value="FADPNR"/>
</dbReference>
<feature type="domain" description="FAD/NAD(P)-binding" evidence="2">
    <location>
        <begin position="5"/>
        <end position="345"/>
    </location>
</feature>
<evidence type="ECO:0000313" key="4">
    <source>
        <dbReference type="Proteomes" id="UP000275076"/>
    </source>
</evidence>
<name>A0A3R9PLL7_9BACI</name>
<keyword evidence="1" id="KW-0560">Oxidoreductase</keyword>
<dbReference type="PANTHER" id="PTHR42949">
    <property type="entry name" value="ANAEROBIC GLYCEROL-3-PHOSPHATE DEHYDROGENASE SUBUNIT B"/>
    <property type="match status" value="1"/>
</dbReference>
<dbReference type="PANTHER" id="PTHR42949:SF3">
    <property type="entry name" value="ANAEROBIC GLYCEROL-3-PHOSPHATE DEHYDROGENASE SUBUNIT B"/>
    <property type="match status" value="1"/>
</dbReference>
<gene>
    <name evidence="3" type="ORF">D7Z54_09535</name>
</gene>
<keyword evidence="4" id="KW-1185">Reference proteome</keyword>
<evidence type="ECO:0000313" key="3">
    <source>
        <dbReference type="EMBL" id="RSL33548.1"/>
    </source>
</evidence>
<evidence type="ECO:0000256" key="1">
    <source>
        <dbReference type="ARBA" id="ARBA00023002"/>
    </source>
</evidence>
<dbReference type="EMBL" id="RBVX01000007">
    <property type="protein sequence ID" value="RSL33548.1"/>
    <property type="molecule type" value="Genomic_DNA"/>
</dbReference>
<dbReference type="Pfam" id="PF07992">
    <property type="entry name" value="Pyr_redox_2"/>
    <property type="match status" value="1"/>
</dbReference>
<dbReference type="RefSeq" id="WP_125555609.1">
    <property type="nucleotide sequence ID" value="NZ_RBVX01000007.1"/>
</dbReference>
<dbReference type="InterPro" id="IPR051691">
    <property type="entry name" value="Metab_Enz_Cyan_OpOx_G3PDH"/>
</dbReference>
<protein>
    <submittedName>
        <fullName evidence="3">FAD-binding protein</fullName>
    </submittedName>
</protein>
<accession>A0A3R9PLL7</accession>
<dbReference type="PRINTS" id="PR00469">
    <property type="entry name" value="PNDRDTASEII"/>
</dbReference>
<dbReference type="SUPFAM" id="SSF51905">
    <property type="entry name" value="FAD/NAD(P)-binding domain"/>
    <property type="match status" value="1"/>
</dbReference>
<reference evidence="3 4" key="1">
    <citation type="submission" date="2018-10" db="EMBL/GenBank/DDBJ databases">
        <title>Draft genome sequence of Bacillus salarius IM0101, isolated from a hypersaline soil in Inner Mongolia, China.</title>
        <authorList>
            <person name="Yamprayoonswat W."/>
            <person name="Boonvisut S."/>
            <person name="Jumpathong W."/>
            <person name="Sittihan S."/>
            <person name="Ruangsuj P."/>
            <person name="Wanthongcharoen S."/>
            <person name="Thongpramul N."/>
            <person name="Pimmason S."/>
            <person name="Yu B."/>
            <person name="Yasawong M."/>
        </authorList>
    </citation>
    <scope>NUCLEOTIDE SEQUENCE [LARGE SCALE GENOMIC DNA]</scope>
    <source>
        <strain evidence="3 4">IM0101</strain>
    </source>
</reference>
<dbReference type="AlphaFoldDB" id="A0A3R9PLL7"/>
<dbReference type="InterPro" id="IPR036188">
    <property type="entry name" value="FAD/NAD-bd_sf"/>
</dbReference>
<sequence length="411" mass="45451">MKQSDIVIIGAGPAGLKAAIECASKGFRVTIFDEFMKPGGRLLGQLHEESKGVWWNGIEESNTLYEKALMLNVEVYLETSVYNIDKQEQDEWMTETSKGTWNSSCLLLATGAAESPFPVEGWSLPGVMSIGAAQVMTNVHRVKVGQKGVIIGINPLTMAIARELQLAGIDIQGIYVPPYDQTLRQSETPEQILNNMKRLAHLAPSPLLRVGSKFLGSKIIREKAIQFYPKKGFSVWDIPIHFDKTITEITGKQEVEGCFFSSIEADGTVDTEKQYHFDIDFVCISGGLYPLAELAAIAGCPFYLIPELGGHVPLHDEAMNTPVENLFVAGNITGIESAKVAMVQGETAGLSMIKTLSGFSESIDKQIDDSIQKEQRTRAEAMIQFHPDIDKGRKKMLELWENYYKNSHAFV</sequence>
<dbReference type="OrthoDB" id="9776839at2"/>
<comment type="caution">
    <text evidence="3">The sequence shown here is derived from an EMBL/GenBank/DDBJ whole genome shotgun (WGS) entry which is preliminary data.</text>
</comment>
<proteinExistence type="predicted"/>
<evidence type="ECO:0000259" key="2">
    <source>
        <dbReference type="Pfam" id="PF07992"/>
    </source>
</evidence>
<dbReference type="GO" id="GO:0016491">
    <property type="term" value="F:oxidoreductase activity"/>
    <property type="evidence" value="ECO:0007669"/>
    <property type="project" value="UniProtKB-KW"/>
</dbReference>
<dbReference type="Proteomes" id="UP000275076">
    <property type="component" value="Unassembled WGS sequence"/>
</dbReference>
<organism evidence="3 4">
    <name type="scientific">Salibacterium salarium</name>
    <dbReference type="NCBI Taxonomy" id="284579"/>
    <lineage>
        <taxon>Bacteria</taxon>
        <taxon>Bacillati</taxon>
        <taxon>Bacillota</taxon>
        <taxon>Bacilli</taxon>
        <taxon>Bacillales</taxon>
        <taxon>Bacillaceae</taxon>
    </lineage>
</organism>
<dbReference type="Gene3D" id="3.50.50.60">
    <property type="entry name" value="FAD/NAD(P)-binding domain"/>
    <property type="match status" value="2"/>
</dbReference>